<accession>A0A8S9SV88</accession>
<evidence type="ECO:0000313" key="2">
    <source>
        <dbReference type="Proteomes" id="UP000029738"/>
    </source>
</evidence>
<gene>
    <name evidence="1" type="ORF">DA73_0400000615</name>
</gene>
<reference evidence="1" key="1">
    <citation type="journal article" date="2015" name="Genome Announc.">
        <title>Draft Genome Sequence of Tolypothrix boutellei Strain VB521301.</title>
        <authorList>
            <person name="Chandrababunaidu M.M."/>
            <person name="Singh D."/>
            <person name="Sen D."/>
            <person name="Bhan S."/>
            <person name="Das S."/>
            <person name="Gupta A."/>
            <person name="Adhikary S.P."/>
            <person name="Tripathy S."/>
        </authorList>
    </citation>
    <scope>NUCLEOTIDE SEQUENCE</scope>
    <source>
        <strain evidence="1">VB521301</strain>
    </source>
</reference>
<dbReference type="AlphaFoldDB" id="A0A8S9SV88"/>
<dbReference type="PANTHER" id="PTHR34301:SF8">
    <property type="entry name" value="ATPASE DOMAIN-CONTAINING PROTEIN"/>
    <property type="match status" value="1"/>
</dbReference>
<proteinExistence type="predicted"/>
<dbReference type="InterPro" id="IPR027417">
    <property type="entry name" value="P-loop_NTPase"/>
</dbReference>
<name>A0A8S9SV88_9CYAN</name>
<sequence>MDVGQGVENFNIFLEQMRVIMQQEGWLRIILSSGPFITRNLIDPQSPLFNMVSHISVNRLTTEAAEKLLRLAEDQDIVFEEDVIRDCLQWTGNLPLYLQILGDHIYQCFKNKNISERRVSQKNLIQIQQIMRNDIVEWERMWNMLNNIEKAIIAFCAYQDDLIDIREVKYNIEKIVSNNIAFKVIREGLNNLVWFGLLVEEEHGYKLTAKLIQDWLTNQLYYPEEIQELFIGY</sequence>
<protein>
    <submittedName>
        <fullName evidence="1">Uncharacterized protein</fullName>
    </submittedName>
</protein>
<dbReference type="SUPFAM" id="SSF52540">
    <property type="entry name" value="P-loop containing nucleoside triphosphate hydrolases"/>
    <property type="match status" value="1"/>
</dbReference>
<dbReference type="Proteomes" id="UP000029738">
    <property type="component" value="Unassembled WGS sequence"/>
</dbReference>
<dbReference type="PANTHER" id="PTHR34301">
    <property type="entry name" value="DNA-BINDING PROTEIN-RELATED"/>
    <property type="match status" value="1"/>
</dbReference>
<reference evidence="1" key="2">
    <citation type="submission" date="2019-11" db="EMBL/GenBank/DDBJ databases">
        <title>Improved Assembly of Tolypothrix boutellei genome.</title>
        <authorList>
            <person name="Sarangi A.N."/>
            <person name="Mukherjee M."/>
            <person name="Ghosh S."/>
            <person name="Singh D."/>
            <person name="Das A."/>
            <person name="Kant S."/>
            <person name="Prusty A."/>
            <person name="Tripathy S."/>
        </authorList>
    </citation>
    <scope>NUCLEOTIDE SEQUENCE</scope>
    <source>
        <strain evidence="1">VB521301</strain>
    </source>
</reference>
<comment type="caution">
    <text evidence="1">The sequence shown here is derived from an EMBL/GenBank/DDBJ whole genome shotgun (WGS) entry which is preliminary data.</text>
</comment>
<evidence type="ECO:0000313" key="1">
    <source>
        <dbReference type="EMBL" id="KAF3884165.1"/>
    </source>
</evidence>
<keyword evidence="2" id="KW-1185">Reference proteome</keyword>
<dbReference type="RefSeq" id="WP_167844591.1">
    <property type="nucleotide sequence ID" value="NZ_JHEG04000001.1"/>
</dbReference>
<dbReference type="EMBL" id="JHEG04000001">
    <property type="protein sequence ID" value="KAF3884165.1"/>
    <property type="molecule type" value="Genomic_DNA"/>
</dbReference>
<organism evidence="1 2">
    <name type="scientific">Tolypothrix bouteillei VB521301</name>
    <dbReference type="NCBI Taxonomy" id="1479485"/>
    <lineage>
        <taxon>Bacteria</taxon>
        <taxon>Bacillati</taxon>
        <taxon>Cyanobacteriota</taxon>
        <taxon>Cyanophyceae</taxon>
        <taxon>Nostocales</taxon>
        <taxon>Tolypothrichaceae</taxon>
        <taxon>Tolypothrix</taxon>
    </lineage>
</organism>